<organism evidence="3 4">
    <name type="scientific">Forsythia ovata</name>
    <dbReference type="NCBI Taxonomy" id="205694"/>
    <lineage>
        <taxon>Eukaryota</taxon>
        <taxon>Viridiplantae</taxon>
        <taxon>Streptophyta</taxon>
        <taxon>Embryophyta</taxon>
        <taxon>Tracheophyta</taxon>
        <taxon>Spermatophyta</taxon>
        <taxon>Magnoliopsida</taxon>
        <taxon>eudicotyledons</taxon>
        <taxon>Gunneridae</taxon>
        <taxon>Pentapetalae</taxon>
        <taxon>asterids</taxon>
        <taxon>lamiids</taxon>
        <taxon>Lamiales</taxon>
        <taxon>Oleaceae</taxon>
        <taxon>Forsythieae</taxon>
        <taxon>Forsythia</taxon>
    </lineage>
</organism>
<evidence type="ECO:0000313" key="4">
    <source>
        <dbReference type="Proteomes" id="UP001604277"/>
    </source>
</evidence>
<feature type="coiled-coil region" evidence="1">
    <location>
        <begin position="2"/>
        <end position="29"/>
    </location>
</feature>
<dbReference type="Proteomes" id="UP001604277">
    <property type="component" value="Unassembled WGS sequence"/>
</dbReference>
<accession>A0ABD1PJ58</accession>
<comment type="caution">
    <text evidence="3">The sequence shown here is derived from an EMBL/GenBank/DDBJ whole genome shotgun (WGS) entry which is preliminary data.</text>
</comment>
<evidence type="ECO:0000256" key="1">
    <source>
        <dbReference type="SAM" id="Coils"/>
    </source>
</evidence>
<reference evidence="4" key="1">
    <citation type="submission" date="2024-07" db="EMBL/GenBank/DDBJ databases">
        <title>Two chromosome-level genome assemblies of Korean endemic species Abeliophyllum distichum and Forsythia ovata (Oleaceae).</title>
        <authorList>
            <person name="Jang H."/>
        </authorList>
    </citation>
    <scope>NUCLEOTIDE SEQUENCE [LARGE SCALE GENOMIC DNA]</scope>
</reference>
<evidence type="ECO:0000256" key="2">
    <source>
        <dbReference type="SAM" id="MobiDB-lite"/>
    </source>
</evidence>
<keyword evidence="1" id="KW-0175">Coiled coil</keyword>
<sequence length="142" mass="16211">MVENANGEIGRLSAEVEQEKTKYSNTKEKLSLAGWERRFVVSKPNHVLLGFILVSNTLWESPEGETPHLCQRPLDQAGCKSRDVYEWQGPEGESQQVNPQDRPPQYFSENLSHTEIEPALPEDFSPRHLKPYQLAYAPGEEF</sequence>
<feature type="region of interest" description="Disordered" evidence="2">
    <location>
        <begin position="87"/>
        <end position="113"/>
    </location>
</feature>
<dbReference type="EMBL" id="JBFOLJ010000018">
    <property type="protein sequence ID" value="KAL2463955.1"/>
    <property type="molecule type" value="Genomic_DNA"/>
</dbReference>
<name>A0ABD1PJ58_9LAMI</name>
<keyword evidence="4" id="KW-1185">Reference proteome</keyword>
<proteinExistence type="predicted"/>
<evidence type="ECO:0000313" key="3">
    <source>
        <dbReference type="EMBL" id="KAL2463955.1"/>
    </source>
</evidence>
<protein>
    <submittedName>
        <fullName evidence="3">Uncharacterized protein</fullName>
    </submittedName>
</protein>
<gene>
    <name evidence="3" type="ORF">Fot_51911</name>
</gene>
<dbReference type="AlphaFoldDB" id="A0ABD1PJ58"/>